<dbReference type="GeneTree" id="ENSGT00390000002237"/>
<dbReference type="Ensembl" id="ENSMUST00000154603.8">
    <property type="protein sequence ID" value="ENSMUSP00000119832.2"/>
    <property type="gene ID" value="ENSMUSG00000021185.17"/>
</dbReference>
<dbReference type="Antibodypedia" id="52277">
    <property type="antibodies" value="33 antibodies from 14 providers"/>
</dbReference>
<reference evidence="2 4" key="1">
    <citation type="journal article" date="2009" name="PLoS Biol.">
        <title>Lineage-specific biology revealed by a finished genome assembly of the mouse.</title>
        <authorList>
            <consortium name="Mouse Genome Sequencing Consortium"/>
            <person name="Church D.M."/>
            <person name="Goodstadt L."/>
            <person name="Hillier L.W."/>
            <person name="Zody M.C."/>
            <person name="Goldstein S."/>
            <person name="She X."/>
            <person name="Bult C.J."/>
            <person name="Agarwala R."/>
            <person name="Cherry J.L."/>
            <person name="DiCuccio M."/>
            <person name="Hlavina W."/>
            <person name="Kapustin Y."/>
            <person name="Meric P."/>
            <person name="Maglott D."/>
            <person name="Birtle Z."/>
            <person name="Marques A.C."/>
            <person name="Graves T."/>
            <person name="Zhou S."/>
            <person name="Teague B."/>
            <person name="Potamousis K."/>
            <person name="Churas C."/>
            <person name="Place M."/>
            <person name="Herschleb J."/>
            <person name="Runnheim R."/>
            <person name="Forrest D."/>
            <person name="Amos-Landgraf J."/>
            <person name="Schwartz D.C."/>
            <person name="Cheng Z."/>
            <person name="Lindblad-Toh K."/>
            <person name="Eichler E.E."/>
            <person name="Ponting C.P."/>
        </authorList>
    </citation>
    <scope>NUCLEOTIDE SEQUENCE [LARGE SCALE GENOMIC DNA]</scope>
    <source>
        <strain evidence="2 4">C57BL/6J</strain>
    </source>
</reference>
<accession>D6RI81</accession>
<keyword evidence="4" id="KW-1185">Reference proteome</keyword>
<feature type="region of interest" description="Disordered" evidence="1">
    <location>
        <begin position="29"/>
        <end position="50"/>
    </location>
</feature>
<name>D6RI81_MOUSE</name>
<proteinExistence type="predicted"/>
<gene>
    <name evidence="2 3" type="primary">Dglucy</name>
    <name evidence="3" type="synonym">9030617O03Rik</name>
</gene>
<evidence type="ECO:0000256" key="1">
    <source>
        <dbReference type="SAM" id="MobiDB-lite"/>
    </source>
</evidence>
<evidence type="ECO:0000313" key="4">
    <source>
        <dbReference type="Proteomes" id="UP000000589"/>
    </source>
</evidence>
<reference evidence="2 4" key="2">
    <citation type="journal article" date="2011" name="PLoS Biol.">
        <title>Modernizing reference genome assemblies.</title>
        <authorList>
            <person name="Church D.M."/>
            <person name="Schneider V.A."/>
            <person name="Graves T."/>
            <person name="Auger K."/>
            <person name="Cunningham F."/>
            <person name="Bouk N."/>
            <person name="Chen H.C."/>
            <person name="Agarwala R."/>
            <person name="McLaren W.M."/>
            <person name="Ritchie G.R."/>
            <person name="Albracht D."/>
            <person name="Kremitzki M."/>
            <person name="Rock S."/>
            <person name="Kotkiewicz H."/>
            <person name="Kremitzki C."/>
            <person name="Wollam A."/>
            <person name="Trani L."/>
            <person name="Fulton L."/>
            <person name="Fulton R."/>
            <person name="Matthews L."/>
            <person name="Whitehead S."/>
            <person name="Chow W."/>
            <person name="Torrance J."/>
            <person name="Dunn M."/>
            <person name="Harden G."/>
            <person name="Threadgold G."/>
            <person name="Wood J."/>
            <person name="Collins J."/>
            <person name="Heath P."/>
            <person name="Griffiths G."/>
            <person name="Pelan S."/>
            <person name="Grafham D."/>
            <person name="Eichler E.E."/>
            <person name="Weinstock G."/>
            <person name="Mardis E.R."/>
            <person name="Wilson R.K."/>
            <person name="Howe K."/>
            <person name="Flicek P."/>
            <person name="Hubbard T."/>
        </authorList>
    </citation>
    <scope>NUCLEOTIDE SEQUENCE [LARGE SCALE GENOMIC DNA]</scope>
    <source>
        <strain evidence="2 4">C57BL/6J</strain>
    </source>
</reference>
<protein>
    <submittedName>
        <fullName evidence="2">D-glutamate cyclase</fullName>
    </submittedName>
</protein>
<dbReference type="AlphaFoldDB" id="D6RI81"/>
<evidence type="ECO:0000313" key="2">
    <source>
        <dbReference type="Ensembl" id="ENSMUSP00000119832.2"/>
    </source>
</evidence>
<dbReference type="HOGENOM" id="CLU_3124574_0_0_1"/>
<dbReference type="MGI" id="MGI:2444813">
    <property type="gene designation" value="Dglucy"/>
</dbReference>
<dbReference type="ExpressionAtlas" id="D6RI81">
    <property type="expression patterns" value="baseline and differential"/>
</dbReference>
<dbReference type="Proteomes" id="UP000000589">
    <property type="component" value="Chromosome 12"/>
</dbReference>
<reference evidence="2" key="3">
    <citation type="submission" date="2025-08" db="UniProtKB">
        <authorList>
            <consortium name="Ensembl"/>
        </authorList>
    </citation>
    <scope>IDENTIFICATION</scope>
    <source>
        <strain evidence="2">C57BL/6J</strain>
    </source>
</reference>
<dbReference type="Bgee" id="ENSMUSG00000021185">
    <property type="expression patterns" value="Expressed in right kidney and 139 other cell types or tissues"/>
</dbReference>
<reference evidence="2" key="4">
    <citation type="submission" date="2025-09" db="UniProtKB">
        <authorList>
            <consortium name="Ensembl"/>
        </authorList>
    </citation>
    <scope>IDENTIFICATION</scope>
    <source>
        <strain evidence="2">C57BL/6J</strain>
    </source>
</reference>
<organism evidence="2 4">
    <name type="scientific">Mus musculus</name>
    <name type="common">Mouse</name>
    <dbReference type="NCBI Taxonomy" id="10090"/>
    <lineage>
        <taxon>Eukaryota</taxon>
        <taxon>Metazoa</taxon>
        <taxon>Chordata</taxon>
        <taxon>Craniata</taxon>
        <taxon>Vertebrata</taxon>
        <taxon>Euteleostomi</taxon>
        <taxon>Mammalia</taxon>
        <taxon>Eutheria</taxon>
        <taxon>Euarchontoglires</taxon>
        <taxon>Glires</taxon>
        <taxon>Rodentia</taxon>
        <taxon>Myomorpha</taxon>
        <taxon>Muroidea</taxon>
        <taxon>Muridae</taxon>
        <taxon>Murinae</taxon>
        <taxon>Mus</taxon>
        <taxon>Mus</taxon>
    </lineage>
</organism>
<dbReference type="AGR" id="MGI:2444813"/>
<evidence type="ECO:0000313" key="3">
    <source>
        <dbReference type="MGI" id="MGI:2444813"/>
    </source>
</evidence>
<dbReference type="VEuPathDB" id="HostDB:ENSMUSG00000021185"/>
<sequence length="50" mass="5319">MTISFLLRSCLRSAVRSLPKAALIRNTSSMTEGPSVHSCRNTSLAPAQAS</sequence>